<dbReference type="OrthoDB" id="297643at2759"/>
<accession>A0A7I8XER8</accession>
<feature type="compositionally biased region" description="Acidic residues" evidence="4">
    <location>
        <begin position="1161"/>
        <end position="1172"/>
    </location>
</feature>
<dbReference type="Pfam" id="PF24601">
    <property type="entry name" value="TPR_DOP1"/>
    <property type="match status" value="1"/>
</dbReference>
<dbReference type="EMBL" id="CAJFCV020000001">
    <property type="protein sequence ID" value="CAG9080217.1"/>
    <property type="molecule type" value="Genomic_DNA"/>
</dbReference>
<feature type="region of interest" description="Disordered" evidence="4">
    <location>
        <begin position="1157"/>
        <end position="1231"/>
    </location>
</feature>
<keyword evidence="8" id="KW-1185">Reference proteome</keyword>
<dbReference type="PANTHER" id="PTHR14042:SF24">
    <property type="entry name" value="PROTEIN DOPEY-1 HOMOLOG"/>
    <property type="match status" value="1"/>
</dbReference>
<dbReference type="GO" id="GO:0015031">
    <property type="term" value="P:protein transport"/>
    <property type="evidence" value="ECO:0007669"/>
    <property type="project" value="UniProtKB-KW"/>
</dbReference>
<name>A0A7I8XER8_BURXY</name>
<dbReference type="InterPro" id="IPR056459">
    <property type="entry name" value="TPR_DOP1"/>
</dbReference>
<dbReference type="GO" id="GO:0005829">
    <property type="term" value="C:cytosol"/>
    <property type="evidence" value="ECO:0007669"/>
    <property type="project" value="GOC"/>
</dbReference>
<dbReference type="GO" id="GO:0006895">
    <property type="term" value="P:Golgi to endosome transport"/>
    <property type="evidence" value="ECO:0007669"/>
    <property type="project" value="InterPro"/>
</dbReference>
<evidence type="ECO:0000256" key="1">
    <source>
        <dbReference type="ARBA" id="ARBA00022448"/>
    </source>
</evidence>
<evidence type="ECO:0000259" key="6">
    <source>
        <dbReference type="Pfam" id="PF24601"/>
    </source>
</evidence>
<evidence type="ECO:0000256" key="4">
    <source>
        <dbReference type="SAM" id="MobiDB-lite"/>
    </source>
</evidence>
<gene>
    <name evidence="7" type="ORF">BXYJ_LOCUS336</name>
</gene>
<dbReference type="GO" id="GO:0005802">
    <property type="term" value="C:trans-Golgi network"/>
    <property type="evidence" value="ECO:0007669"/>
    <property type="project" value="TreeGrafter"/>
</dbReference>
<comment type="caution">
    <text evidence="7">The sequence shown here is derived from an EMBL/GenBank/DDBJ whole genome shotgun (WGS) entry which is preliminary data.</text>
</comment>
<dbReference type="EMBL" id="CAJFDI010000001">
    <property type="protein sequence ID" value="CAD5208100.1"/>
    <property type="molecule type" value="Genomic_DNA"/>
</dbReference>
<comment type="similarity">
    <text evidence="3">Belongs to the DOP1 family.</text>
</comment>
<keyword evidence="1" id="KW-0813">Transport</keyword>
<evidence type="ECO:0000256" key="3">
    <source>
        <dbReference type="ARBA" id="ARBA00046326"/>
    </source>
</evidence>
<dbReference type="GO" id="GO:0005768">
    <property type="term" value="C:endosome"/>
    <property type="evidence" value="ECO:0007669"/>
    <property type="project" value="TreeGrafter"/>
</dbReference>
<keyword evidence="2" id="KW-0653">Protein transport</keyword>
<feature type="domain" description="DOP1-like TPR" evidence="6">
    <location>
        <begin position="1296"/>
        <end position="1490"/>
    </location>
</feature>
<dbReference type="InterPro" id="IPR007249">
    <property type="entry name" value="DOP1_N"/>
</dbReference>
<dbReference type="Pfam" id="PF04118">
    <property type="entry name" value="Dopey_N"/>
    <property type="match status" value="1"/>
</dbReference>
<sequence length="1499" mass="170549">MTSVHPLEPTNNSTKYRNYAASVDKALKAFEYTNDWADLIASLGKLCKVFQSHARSFDDIPKTVTVAKRLSQCLHPALPSGVHLKTLDTYKQVFSVLGQSDKLARCLYLFTIGLFPLMDNCGIKVKLELMSVFEKFLLPLGPKIRPALPGFIAAILFALEEGTDFYNPAIELLDQVMESSGPLSFYACLWQAVRGSPAVRLPALIFVNSKFDKRKPIDDQLAVISGGSLHADYMTDALCAVAEDPGNPLVQRNLLDFLCTAIPLNSAHVAQSDLVQILKRCLFVVLRRDMSLNRRLYQWLLNRQSDGAQPALGGAEELTDLDFFYTYSIPLIRLAIADFLPQQTVEIPVNTSPLPLSDSWKDHRNFQVQFTEVRLCRLLHYFLDRPELGTPILRETLLMFLEYACRRDIEMVRELQTSCEQTDPSFSFGTLWESWSQNDTSLDEGEKERRLDEIRKTFNSLLTSLEPNFLWDYLGDLFLKLLQPLPYKTDLSDEEEASLTIEERDKRQFEESKRKEHLMLYPLMIVFCVKNVRLDAHEDIRNRHISSLLKRILDAIDEKGCETFSRDNVVALLCVCRRLLAEIGQNAALLEPESSTTIEKEDDTLKDDTLNDSRISKVVINKKIEDQKVVEDCSESCKNLTVQICNWYAKGRERDKTGVLTATLHLLKDFAEFPFVVFDPDNANITRDPKYAHKDFSPWLLALLEVFDADEWTKFVHSAAVNETDGRIDAKPDFEIRAKLLEIVIQMFVRTSSILEQWYVYHGRLPTNSYLVVEKKPEKATQTFLLKPFIPEAEMHKLEESGFFKKSALILWSHLEEQSQNVNALTVSKLLLRLHSRRSQERSSEVEEIIVQDLTSNNRLTSLRAAVKFRVMWALNRDQEETVDPSPKPLNKVVMVFLGFMAYENKNVEVRDVAYTWFSECAECGDLHKILQMLFLMLLTPASARVSVQFVQIENRITKYQIPSLPEAVNAVSLTTVSGKQTFHHVCRDIDAPLDENRSCSATAPWNNFQFLDCTNPEKWVQELKAKLLMPPVSEPTTHDLTIFAQRPWQSFYPSTPGELDETNFLDASTAARPRTPTLQESFQTVFQPESATKSGSGFTPAHKRTVSDIPQFDQDAESIGSLSLDESIDQEVFEVVQQLIDQICDDELNQSDLQRRLDEDSATESDAESEPELLPKPNGIQELEELKEDDVPGPLPTGLKSPGERKPLYIKNGTRSEKAPSENGSIAPSTASAPVLNAISRVPDSIKRVKYGHRRQDSLQETIFSTSTQELRLFDPTELPNLTSPGDAKQPLLDETHAHMLLYAESPRVVDLSRAEEIFRIMSALLKNNTESKLGKMIVACMLFTNTAQLQQNPASAGCAQQLLEALARHYKHIQGKGFWGDDESPKSESAQNEKARNPTFFEIFCTILLYFLRSYYLNSPTTTVSKQDLERSIKCKIVAMECFSELLRVVNELIREFKCREFVNFVQQSYRLSRTQRVVISLMLTMVPAPPNQKSWR</sequence>
<feature type="domain" description="DOP1 N-terminal" evidence="5">
    <location>
        <begin position="14"/>
        <end position="304"/>
    </location>
</feature>
<evidence type="ECO:0000259" key="5">
    <source>
        <dbReference type="Pfam" id="PF04118"/>
    </source>
</evidence>
<dbReference type="Proteomes" id="UP000659654">
    <property type="component" value="Unassembled WGS sequence"/>
</dbReference>
<evidence type="ECO:0000313" key="8">
    <source>
        <dbReference type="Proteomes" id="UP000659654"/>
    </source>
</evidence>
<dbReference type="InterPro" id="IPR040314">
    <property type="entry name" value="DOP1"/>
</dbReference>
<dbReference type="PANTHER" id="PTHR14042">
    <property type="entry name" value="DOPEY-RELATED"/>
    <property type="match status" value="1"/>
</dbReference>
<evidence type="ECO:0000313" key="7">
    <source>
        <dbReference type="EMBL" id="CAD5208100.1"/>
    </source>
</evidence>
<reference evidence="7" key="1">
    <citation type="submission" date="2020-09" db="EMBL/GenBank/DDBJ databases">
        <authorList>
            <person name="Kikuchi T."/>
        </authorList>
    </citation>
    <scope>NUCLEOTIDE SEQUENCE</scope>
    <source>
        <strain evidence="7">Ka4C1</strain>
    </source>
</reference>
<organism evidence="7 8">
    <name type="scientific">Bursaphelenchus xylophilus</name>
    <name type="common">Pinewood nematode worm</name>
    <name type="synonym">Aphelenchoides xylophilus</name>
    <dbReference type="NCBI Taxonomy" id="6326"/>
    <lineage>
        <taxon>Eukaryota</taxon>
        <taxon>Metazoa</taxon>
        <taxon>Ecdysozoa</taxon>
        <taxon>Nematoda</taxon>
        <taxon>Chromadorea</taxon>
        <taxon>Rhabditida</taxon>
        <taxon>Tylenchina</taxon>
        <taxon>Tylenchomorpha</taxon>
        <taxon>Aphelenchoidea</taxon>
        <taxon>Aphelenchoididae</taxon>
        <taxon>Bursaphelenchus</taxon>
    </lineage>
</organism>
<proteinExistence type="inferred from homology"/>
<protein>
    <submittedName>
        <fullName evidence="7">(pine wood nematode) hypothetical protein</fullName>
    </submittedName>
</protein>
<dbReference type="Proteomes" id="UP000582659">
    <property type="component" value="Unassembled WGS sequence"/>
</dbReference>
<evidence type="ECO:0000256" key="2">
    <source>
        <dbReference type="ARBA" id="ARBA00022927"/>
    </source>
</evidence>